<sequence length="138" mass="15143">MELLDNEDVETMANFYCGNRIDQNAPIQLFAKLADVETTEDPTPLGEEHGTQEPCMVVPISYVDSQLTVCGIEININAALETDAVGDDGCGSSDPFDHEADNDSDPDVDKIWDDIDNECVNDNRNVNALQLRGKLNVL</sequence>
<organism evidence="2 3">
    <name type="scientific">Gossypium barbadense</name>
    <name type="common">Sea Island cotton</name>
    <name type="synonym">Hibiscus barbadensis</name>
    <dbReference type="NCBI Taxonomy" id="3634"/>
    <lineage>
        <taxon>Eukaryota</taxon>
        <taxon>Viridiplantae</taxon>
        <taxon>Streptophyta</taxon>
        <taxon>Embryophyta</taxon>
        <taxon>Tracheophyta</taxon>
        <taxon>Spermatophyta</taxon>
        <taxon>Magnoliopsida</taxon>
        <taxon>eudicotyledons</taxon>
        <taxon>Gunneridae</taxon>
        <taxon>Pentapetalae</taxon>
        <taxon>rosids</taxon>
        <taxon>malvids</taxon>
        <taxon>Malvales</taxon>
        <taxon>Malvaceae</taxon>
        <taxon>Malvoideae</taxon>
        <taxon>Gossypium</taxon>
    </lineage>
</organism>
<reference evidence="2 3" key="1">
    <citation type="submission" date="2015-01" db="EMBL/GenBank/DDBJ databases">
        <title>Genome of allotetraploid Gossypium barbadense reveals genomic plasticity and fiber elongation in cotton evolution.</title>
        <authorList>
            <person name="Chen X."/>
            <person name="Liu X."/>
            <person name="Zhao B."/>
            <person name="Zheng H."/>
            <person name="Hu Y."/>
            <person name="Lu G."/>
            <person name="Yang C."/>
            <person name="Chen J."/>
            <person name="Shan C."/>
            <person name="Zhang L."/>
            <person name="Zhou Y."/>
            <person name="Wang L."/>
            <person name="Guo W."/>
            <person name="Bai Y."/>
            <person name="Ruan J."/>
            <person name="Shangguan X."/>
            <person name="Mao Y."/>
            <person name="Jiang J."/>
            <person name="Zhu Y."/>
            <person name="Lei J."/>
            <person name="Kang H."/>
            <person name="Chen S."/>
            <person name="He X."/>
            <person name="Wang R."/>
            <person name="Wang Y."/>
            <person name="Chen J."/>
            <person name="Wang L."/>
            <person name="Yu S."/>
            <person name="Wang B."/>
            <person name="Wei J."/>
            <person name="Song S."/>
            <person name="Lu X."/>
            <person name="Gao Z."/>
            <person name="Gu W."/>
            <person name="Deng X."/>
            <person name="Ma D."/>
            <person name="Wang S."/>
            <person name="Liang W."/>
            <person name="Fang L."/>
            <person name="Cai C."/>
            <person name="Zhu X."/>
            <person name="Zhou B."/>
            <person name="Zhang Y."/>
            <person name="Chen Z."/>
            <person name="Xu S."/>
            <person name="Zhu R."/>
            <person name="Wang S."/>
            <person name="Zhang T."/>
            <person name="Zhao G."/>
        </authorList>
    </citation>
    <scope>NUCLEOTIDE SEQUENCE [LARGE SCALE GENOMIC DNA]</scope>
    <source>
        <strain evidence="3">cv. Xinhai21</strain>
        <tissue evidence="2">Leaf</tissue>
    </source>
</reference>
<name>A0A2P5Y5I2_GOSBA</name>
<dbReference type="Proteomes" id="UP000239757">
    <property type="component" value="Unassembled WGS sequence"/>
</dbReference>
<evidence type="ECO:0000313" key="2">
    <source>
        <dbReference type="EMBL" id="PPS10821.1"/>
    </source>
</evidence>
<dbReference type="EMBL" id="KZ663677">
    <property type="protein sequence ID" value="PPS10821.1"/>
    <property type="molecule type" value="Genomic_DNA"/>
</dbReference>
<feature type="region of interest" description="Disordered" evidence="1">
    <location>
        <begin position="84"/>
        <end position="107"/>
    </location>
</feature>
<gene>
    <name evidence="2" type="ORF">GOBAR_AA09826</name>
</gene>
<feature type="compositionally biased region" description="Basic and acidic residues" evidence="1">
    <location>
        <begin position="95"/>
        <end position="107"/>
    </location>
</feature>
<accession>A0A2P5Y5I2</accession>
<dbReference type="AlphaFoldDB" id="A0A2P5Y5I2"/>
<evidence type="ECO:0000313" key="3">
    <source>
        <dbReference type="Proteomes" id="UP000239757"/>
    </source>
</evidence>
<evidence type="ECO:0000256" key="1">
    <source>
        <dbReference type="SAM" id="MobiDB-lite"/>
    </source>
</evidence>
<protein>
    <submittedName>
        <fullName evidence="2">Uncharacterized protein</fullName>
    </submittedName>
</protein>
<proteinExistence type="predicted"/>